<evidence type="ECO:0000313" key="5">
    <source>
        <dbReference type="EMBL" id="AMM41828.1"/>
    </source>
</evidence>
<dbReference type="GO" id="GO:0005524">
    <property type="term" value="F:ATP binding"/>
    <property type="evidence" value="ECO:0007669"/>
    <property type="project" value="UniProtKB-KW"/>
</dbReference>
<gene>
    <name evidence="6" type="ORF">ENI35_05600</name>
    <name evidence="5" type="ORF">HS1_002036</name>
</gene>
<dbReference type="PANTHER" id="PTHR43023">
    <property type="entry name" value="PROTEIN TRIGALACTOSYLDIACYLGLYCEROL 3, CHLOROPLASTIC"/>
    <property type="match status" value="1"/>
</dbReference>
<dbReference type="CDD" id="cd03261">
    <property type="entry name" value="ABC_Org_Solvent_Resistant"/>
    <property type="match status" value="1"/>
</dbReference>
<evidence type="ECO:0000256" key="2">
    <source>
        <dbReference type="ARBA" id="ARBA00022741"/>
    </source>
</evidence>
<reference evidence="5 7" key="1">
    <citation type="submission" date="2015-10" db="EMBL/GenBank/DDBJ databases">
        <title>Candidatus Desulfofervidus auxilii, a hydrogenotrophic sulfate-reducing bacterium involved in the thermophilic anaerobic oxidation of methane.</title>
        <authorList>
            <person name="Krukenberg V."/>
            <person name="Richter M."/>
            <person name="Wegener G."/>
        </authorList>
    </citation>
    <scope>NUCLEOTIDE SEQUENCE [LARGE SCALE GENOMIC DNA]</scope>
    <source>
        <strain evidence="5 7">HS1</strain>
    </source>
</reference>
<dbReference type="RefSeq" id="WP_066064925.1">
    <property type="nucleotide sequence ID" value="NZ_CP013015.1"/>
</dbReference>
<dbReference type="EMBL" id="DRIH01000196">
    <property type="protein sequence ID" value="HEC68262.1"/>
    <property type="molecule type" value="Genomic_DNA"/>
</dbReference>
<evidence type="ECO:0000259" key="4">
    <source>
        <dbReference type="PROSITE" id="PS50893"/>
    </source>
</evidence>
<dbReference type="SUPFAM" id="SSF52540">
    <property type="entry name" value="P-loop containing nucleoside triphosphate hydrolases"/>
    <property type="match status" value="1"/>
</dbReference>
<dbReference type="Proteomes" id="UP000885738">
    <property type="component" value="Unassembled WGS sequence"/>
</dbReference>
<sequence>MIKIENLYKKFGKLEVLRGVNLTINKGEITAIIGKSGSGKTVLIKHVVGLLKPDKGHIFIDGIDITKVDEKLLKKIRRKFGFLFQESALFDSLTVEENVAFPLREHLKLSEKKLREIVRQKLELVGLSEFGNKMPNELSGGMKKRVGLARAIALEPEILVYDEPTTGLDPITTASIYELILNMEKRLGVTSIIVTHDVPNIFAIADKIAVLSSGKIIACDTPENIVKMELPELQEFITVQMKKFQSKTASLFQ</sequence>
<dbReference type="SMART" id="SM00382">
    <property type="entry name" value="AAA"/>
    <property type="match status" value="1"/>
</dbReference>
<evidence type="ECO:0000256" key="3">
    <source>
        <dbReference type="ARBA" id="ARBA00022840"/>
    </source>
</evidence>
<keyword evidence="7" id="KW-1185">Reference proteome</keyword>
<dbReference type="EMBL" id="CP013015">
    <property type="protein sequence ID" value="AMM41828.1"/>
    <property type="molecule type" value="Genomic_DNA"/>
</dbReference>
<dbReference type="InterPro" id="IPR003593">
    <property type="entry name" value="AAA+_ATPase"/>
</dbReference>
<keyword evidence="1" id="KW-0813">Transport</keyword>
<dbReference type="Proteomes" id="UP000070560">
    <property type="component" value="Chromosome"/>
</dbReference>
<dbReference type="Gene3D" id="3.40.50.300">
    <property type="entry name" value="P-loop containing nucleotide triphosphate hydrolases"/>
    <property type="match status" value="1"/>
</dbReference>
<dbReference type="OrthoDB" id="9802264at2"/>
<dbReference type="PANTHER" id="PTHR43023:SF6">
    <property type="entry name" value="INTERMEMBRANE PHOSPHOLIPID TRANSPORT SYSTEM ATP-BINDING PROTEIN MLAF"/>
    <property type="match status" value="1"/>
</dbReference>
<evidence type="ECO:0000313" key="6">
    <source>
        <dbReference type="EMBL" id="HEC68262.1"/>
    </source>
</evidence>
<protein>
    <submittedName>
        <fullName evidence="5 6">ABC transporter ATP-binding protein</fullName>
    </submittedName>
</protein>
<dbReference type="InterPro" id="IPR027417">
    <property type="entry name" value="P-loop_NTPase"/>
</dbReference>
<dbReference type="InterPro" id="IPR003439">
    <property type="entry name" value="ABC_transporter-like_ATP-bd"/>
</dbReference>
<accession>A0A7C1VP51</accession>
<keyword evidence="3 6" id="KW-0067">ATP-binding</keyword>
<evidence type="ECO:0000313" key="7">
    <source>
        <dbReference type="Proteomes" id="UP000070560"/>
    </source>
</evidence>
<feature type="domain" description="ABC transporter" evidence="4">
    <location>
        <begin position="2"/>
        <end position="238"/>
    </location>
</feature>
<name>A0A7C1VP51_DESA2</name>
<evidence type="ECO:0000256" key="1">
    <source>
        <dbReference type="ARBA" id="ARBA00022448"/>
    </source>
</evidence>
<dbReference type="Pfam" id="PF00005">
    <property type="entry name" value="ABC_tran"/>
    <property type="match status" value="1"/>
</dbReference>
<dbReference type="GO" id="GO:0016887">
    <property type="term" value="F:ATP hydrolysis activity"/>
    <property type="evidence" value="ECO:0007669"/>
    <property type="project" value="InterPro"/>
</dbReference>
<keyword evidence="2" id="KW-0547">Nucleotide-binding</keyword>
<dbReference type="AlphaFoldDB" id="A0A7C1VP51"/>
<proteinExistence type="predicted"/>
<dbReference type="InterPro" id="IPR017871">
    <property type="entry name" value="ABC_transporter-like_CS"/>
</dbReference>
<dbReference type="PROSITE" id="PS00211">
    <property type="entry name" value="ABC_TRANSPORTER_1"/>
    <property type="match status" value="1"/>
</dbReference>
<dbReference type="KEGG" id="daw:HS1_002036"/>
<dbReference type="PROSITE" id="PS50893">
    <property type="entry name" value="ABC_TRANSPORTER_2"/>
    <property type="match status" value="1"/>
</dbReference>
<reference evidence="6" key="2">
    <citation type="journal article" date="2020" name="mSystems">
        <title>Genome- and Community-Level Interaction Insights into Carbon Utilization and Element Cycling Functions of Hydrothermarchaeota in Hydrothermal Sediment.</title>
        <authorList>
            <person name="Zhou Z."/>
            <person name="Liu Y."/>
            <person name="Xu W."/>
            <person name="Pan J."/>
            <person name="Luo Z.H."/>
            <person name="Li M."/>
        </authorList>
    </citation>
    <scope>NUCLEOTIDE SEQUENCE [LARGE SCALE GENOMIC DNA]</scope>
    <source>
        <strain evidence="6">HyVt-389</strain>
    </source>
</reference>
<organism evidence="6">
    <name type="scientific">Desulfofervidus auxilii</name>
    <dbReference type="NCBI Taxonomy" id="1621989"/>
    <lineage>
        <taxon>Bacteria</taxon>
        <taxon>Pseudomonadati</taxon>
        <taxon>Thermodesulfobacteriota</taxon>
        <taxon>Candidatus Desulfofervidia</taxon>
        <taxon>Candidatus Desulfofervidales</taxon>
        <taxon>Candidatus Desulfofervidaceae</taxon>
        <taxon>Candidatus Desulfofervidus</taxon>
    </lineage>
</organism>